<comment type="caution">
    <text evidence="2">The sequence shown here is derived from an EMBL/GenBank/DDBJ whole genome shotgun (WGS) entry which is preliminary data.</text>
</comment>
<feature type="compositionally biased region" description="Polar residues" evidence="1">
    <location>
        <begin position="86"/>
        <end position="96"/>
    </location>
</feature>
<accession>A0A168AXK0</accession>
<dbReference type="AlphaFoldDB" id="A0A168AXK0"/>
<dbReference type="OrthoDB" id="5398515at2759"/>
<dbReference type="Proteomes" id="UP000242877">
    <property type="component" value="Unassembled WGS sequence"/>
</dbReference>
<feature type="compositionally biased region" description="Polar residues" evidence="1">
    <location>
        <begin position="60"/>
        <end position="77"/>
    </location>
</feature>
<feature type="region of interest" description="Disordered" evidence="1">
    <location>
        <begin position="46"/>
        <end position="211"/>
    </location>
</feature>
<keyword evidence="3" id="KW-1185">Reference proteome</keyword>
<evidence type="ECO:0000313" key="3">
    <source>
        <dbReference type="Proteomes" id="UP000242877"/>
    </source>
</evidence>
<evidence type="ECO:0000256" key="1">
    <source>
        <dbReference type="SAM" id="MobiDB-lite"/>
    </source>
</evidence>
<feature type="region of interest" description="Disordered" evidence="1">
    <location>
        <begin position="251"/>
        <end position="272"/>
    </location>
</feature>
<reference evidence="2 3" key="1">
    <citation type="journal article" date="2016" name="Genome Biol. Evol.">
        <title>Divergent and convergent evolution of fungal pathogenicity.</title>
        <authorList>
            <person name="Shang Y."/>
            <person name="Xiao G."/>
            <person name="Zheng P."/>
            <person name="Cen K."/>
            <person name="Zhan S."/>
            <person name="Wang C."/>
        </authorList>
    </citation>
    <scope>NUCLEOTIDE SEQUENCE [LARGE SCALE GENOMIC DNA]</scope>
    <source>
        <strain evidence="2 3">ARSEF 7405</strain>
    </source>
</reference>
<dbReference type="EMBL" id="AZGZ01000006">
    <property type="protein sequence ID" value="KZZ94485.1"/>
    <property type="molecule type" value="Genomic_DNA"/>
</dbReference>
<feature type="region of interest" description="Disordered" evidence="1">
    <location>
        <begin position="332"/>
        <end position="589"/>
    </location>
</feature>
<feature type="compositionally biased region" description="Low complexity" evidence="1">
    <location>
        <begin position="131"/>
        <end position="141"/>
    </location>
</feature>
<feature type="compositionally biased region" description="Polar residues" evidence="1">
    <location>
        <begin position="443"/>
        <end position="456"/>
    </location>
</feature>
<feature type="compositionally biased region" description="Basic and acidic residues" evidence="1">
    <location>
        <begin position="518"/>
        <end position="529"/>
    </location>
</feature>
<dbReference type="VEuPathDB" id="FungiDB:AAP_01785"/>
<feature type="compositionally biased region" description="Basic and acidic residues" evidence="1">
    <location>
        <begin position="382"/>
        <end position="411"/>
    </location>
</feature>
<protein>
    <submittedName>
        <fullName evidence="2">Uncharacterized protein</fullName>
    </submittedName>
</protein>
<feature type="compositionally biased region" description="Basic and acidic residues" evidence="1">
    <location>
        <begin position="481"/>
        <end position="493"/>
    </location>
</feature>
<sequence length="589" mass="65352">MTTTPPSSTTVMMPSTPRHGVMYDIDAHESPLRRSARLLNRKILRDTTPLGTNAPKLGHASQSPTLGDSKSHCSSRADSPIPSFPKSPSRNTFIRSSTKKFHSSHDMSRRPSQTLHTARHKSSIDISAEAPSNPNSNSHSNTALTHTTLTASMLPTPAKTPRKKKVTSNTGSAARVLFPPRATDTEMPPPKRMKSTGLDDLIPPSSRSRKQKTIDFFVDSRDQIPDVNKSENNPFIVHSDDDEEDDVYEEHFPASPSKKPQHIKPKSEKLCTSREPVVEENVHRQDGMLYTFRGKKIFRKFDDEDEESEEEDVEDELLNALSDELDEELDDAITNFKPLTRSSIKPRILFPTKQQQKKKQQETSTNNDNTTALRTPSPEPETSERPETPTCEEHSTPLHDEPETREQEKSPEPVLESAVDGEKPDADLPNEANMPETPGPATPSEQSPQATPQTPRTLRPRGIKAYLNPIASTKKQKSKLAKSEAETDAKQEQDQDLPPSSSQEAEPSTPTTRTLRSRVVEGGEDKSQEGKAAVVASTKKGRSPFDSWRRTKSSAPVSPMLSRLRKRTATNVPLEPVGDSAAQKKTRSK</sequence>
<proteinExistence type="predicted"/>
<evidence type="ECO:0000313" key="2">
    <source>
        <dbReference type="EMBL" id="KZZ94485.1"/>
    </source>
</evidence>
<organism evidence="2 3">
    <name type="scientific">Ascosphaera apis ARSEF 7405</name>
    <dbReference type="NCBI Taxonomy" id="392613"/>
    <lineage>
        <taxon>Eukaryota</taxon>
        <taxon>Fungi</taxon>
        <taxon>Dikarya</taxon>
        <taxon>Ascomycota</taxon>
        <taxon>Pezizomycotina</taxon>
        <taxon>Eurotiomycetes</taxon>
        <taxon>Eurotiomycetidae</taxon>
        <taxon>Onygenales</taxon>
        <taxon>Ascosphaeraceae</taxon>
        <taxon>Ascosphaera</taxon>
    </lineage>
</organism>
<feature type="compositionally biased region" description="Polar residues" evidence="1">
    <location>
        <begin position="362"/>
        <end position="373"/>
    </location>
</feature>
<gene>
    <name evidence="2" type="ORF">AAP_01785</name>
</gene>
<name>A0A168AXK0_9EURO</name>
<feature type="compositionally biased region" description="Polar residues" evidence="1">
    <location>
        <begin position="142"/>
        <end position="153"/>
    </location>
</feature>